<keyword evidence="6" id="KW-1185">Reference proteome</keyword>
<dbReference type="InterPro" id="IPR019775">
    <property type="entry name" value="WD40_repeat_CS"/>
</dbReference>
<feature type="region of interest" description="Disordered" evidence="4">
    <location>
        <begin position="608"/>
        <end position="629"/>
    </location>
</feature>
<keyword evidence="1 3" id="KW-0853">WD repeat</keyword>
<evidence type="ECO:0000256" key="4">
    <source>
        <dbReference type="SAM" id="MobiDB-lite"/>
    </source>
</evidence>
<evidence type="ECO:0000256" key="1">
    <source>
        <dbReference type="ARBA" id="ARBA00022574"/>
    </source>
</evidence>
<feature type="region of interest" description="Disordered" evidence="4">
    <location>
        <begin position="534"/>
        <end position="557"/>
    </location>
</feature>
<feature type="compositionally biased region" description="Gly residues" evidence="4">
    <location>
        <begin position="107"/>
        <end position="121"/>
    </location>
</feature>
<dbReference type="PRINTS" id="PR00320">
    <property type="entry name" value="GPROTEINBRPT"/>
</dbReference>
<feature type="compositionally biased region" description="Acidic residues" evidence="4">
    <location>
        <begin position="125"/>
        <end position="142"/>
    </location>
</feature>
<sequence length="629" mass="67840">MSKSKPLKMLPEERDLPDGAANDDDDTLHEEPQLTADEAAMRAFLPASFGKQTVKPNVEAQFAQTRRRPLDAPDSPPRKGKGKQVFVAQRRVDDEDDEAEVERRNAAGGGGGGGGGAGGSGAMAMDEDGDDSDSDDDDDEDEYPISHEIALKDHTKPVSTISLDPSGTRIATGSHDYLVKLWDFPSMSRDHLHAFRSLEPSESHHIHSALFSHADSGQSLLVVPAAPQAKILSRDGDTLVEFVKGDMYLRDMHNTKGHVSELTAGAWHPTDRGVVVTAGTDSTVRIWDVEKKRQHRDIMVHKSRTGKGGRSRMCCLAWAGGSTGGQNLIATVALDGVLALYAGDGPYSRPAMEVRDAHKRETWTGGIAFSHDGRMLVTRGQDGDIKLWDTRKLKTPITTRTDFATPLHPEANIVFSPNSTTLITGDTSGTLHILSAATLRTEHALPVTPGSPLIATTWHPRINHILTGSANGELHALYSPTLSTKGALLVVAKAPRKRHIDDTTETAAVSADAVILPNAILGTGGAGRRVVAGGGGDPRRPNMPAVTPWGKSQPDQGHIESSIPLASMRDEDPRAALLKYAEVAEREPMFTAAWRETQPVTVYAEVEDEEEEEVVGKGVGERGKRRRRG</sequence>
<dbReference type="InterPro" id="IPR051858">
    <property type="entry name" value="WD_repeat_GAD-1"/>
</dbReference>
<feature type="repeat" description="WD" evidence="3">
    <location>
        <begin position="151"/>
        <end position="192"/>
    </location>
</feature>
<evidence type="ECO:0000256" key="3">
    <source>
        <dbReference type="PROSITE-ProRule" id="PRU00221"/>
    </source>
</evidence>
<feature type="region of interest" description="Disordered" evidence="4">
    <location>
        <begin position="1"/>
        <end position="31"/>
    </location>
</feature>
<dbReference type="SMART" id="SM00320">
    <property type="entry name" value="WD40"/>
    <property type="match status" value="5"/>
</dbReference>
<dbReference type="Gene3D" id="2.130.10.10">
    <property type="entry name" value="YVTN repeat-like/Quinoprotein amine dehydrogenase"/>
    <property type="match status" value="2"/>
</dbReference>
<dbReference type="OrthoDB" id="10264376at2759"/>
<dbReference type="EMBL" id="ML119135">
    <property type="protein sequence ID" value="RPB11468.1"/>
    <property type="molecule type" value="Genomic_DNA"/>
</dbReference>
<evidence type="ECO:0000313" key="5">
    <source>
        <dbReference type="EMBL" id="RPB11468.1"/>
    </source>
</evidence>
<dbReference type="InterPro" id="IPR020472">
    <property type="entry name" value="WD40_PAC1"/>
</dbReference>
<proteinExistence type="predicted"/>
<reference evidence="5 6" key="1">
    <citation type="journal article" date="2018" name="Nat. Ecol. Evol.">
        <title>Pezizomycetes genomes reveal the molecular basis of ectomycorrhizal truffle lifestyle.</title>
        <authorList>
            <person name="Murat C."/>
            <person name="Payen T."/>
            <person name="Noel B."/>
            <person name="Kuo A."/>
            <person name="Morin E."/>
            <person name="Chen J."/>
            <person name="Kohler A."/>
            <person name="Krizsan K."/>
            <person name="Balestrini R."/>
            <person name="Da Silva C."/>
            <person name="Montanini B."/>
            <person name="Hainaut M."/>
            <person name="Levati E."/>
            <person name="Barry K.W."/>
            <person name="Belfiori B."/>
            <person name="Cichocki N."/>
            <person name="Clum A."/>
            <person name="Dockter R.B."/>
            <person name="Fauchery L."/>
            <person name="Guy J."/>
            <person name="Iotti M."/>
            <person name="Le Tacon F."/>
            <person name="Lindquist E.A."/>
            <person name="Lipzen A."/>
            <person name="Malagnac F."/>
            <person name="Mello A."/>
            <person name="Molinier V."/>
            <person name="Miyauchi S."/>
            <person name="Poulain J."/>
            <person name="Riccioni C."/>
            <person name="Rubini A."/>
            <person name="Sitrit Y."/>
            <person name="Splivallo R."/>
            <person name="Traeger S."/>
            <person name="Wang M."/>
            <person name="Zifcakova L."/>
            <person name="Wipf D."/>
            <person name="Zambonelli A."/>
            <person name="Paolocci F."/>
            <person name="Nowrousian M."/>
            <person name="Ottonello S."/>
            <person name="Baldrian P."/>
            <person name="Spatafora J.W."/>
            <person name="Henrissat B."/>
            <person name="Nagy L.G."/>
            <person name="Aury J.M."/>
            <person name="Wincker P."/>
            <person name="Grigoriev I.V."/>
            <person name="Bonfante P."/>
            <person name="Martin F.M."/>
        </authorList>
    </citation>
    <scope>NUCLEOTIDE SEQUENCE [LARGE SCALE GENOMIC DNA]</scope>
    <source>
        <strain evidence="5 6">CCBAS932</strain>
    </source>
</reference>
<protein>
    <submittedName>
        <fullName evidence="5">WD40 repeat-like protein</fullName>
    </submittedName>
</protein>
<dbReference type="InterPro" id="IPR001680">
    <property type="entry name" value="WD40_rpt"/>
</dbReference>
<dbReference type="PROSITE" id="PS50082">
    <property type="entry name" value="WD_REPEATS_2"/>
    <property type="match status" value="3"/>
</dbReference>
<dbReference type="GO" id="GO:0035861">
    <property type="term" value="C:site of double-strand break"/>
    <property type="evidence" value="ECO:0007669"/>
    <property type="project" value="TreeGrafter"/>
</dbReference>
<feature type="region of interest" description="Disordered" evidence="4">
    <location>
        <begin position="47"/>
        <end position="142"/>
    </location>
</feature>
<dbReference type="Proteomes" id="UP000277580">
    <property type="component" value="Unassembled WGS sequence"/>
</dbReference>
<dbReference type="PROSITE" id="PS50294">
    <property type="entry name" value="WD_REPEATS_REGION"/>
    <property type="match status" value="2"/>
</dbReference>
<dbReference type="GO" id="GO:0005634">
    <property type="term" value="C:nucleus"/>
    <property type="evidence" value="ECO:0007669"/>
    <property type="project" value="TreeGrafter"/>
</dbReference>
<feature type="repeat" description="WD" evidence="3">
    <location>
        <begin position="367"/>
        <end position="398"/>
    </location>
</feature>
<evidence type="ECO:0000256" key="2">
    <source>
        <dbReference type="ARBA" id="ARBA00022737"/>
    </source>
</evidence>
<dbReference type="PROSITE" id="PS00678">
    <property type="entry name" value="WD_REPEATS_1"/>
    <property type="match status" value="1"/>
</dbReference>
<dbReference type="InParanoid" id="A0A3N4KPR8"/>
<dbReference type="STRING" id="1392247.A0A3N4KPR8"/>
<organism evidence="5 6">
    <name type="scientific">Morchella conica CCBAS932</name>
    <dbReference type="NCBI Taxonomy" id="1392247"/>
    <lineage>
        <taxon>Eukaryota</taxon>
        <taxon>Fungi</taxon>
        <taxon>Dikarya</taxon>
        <taxon>Ascomycota</taxon>
        <taxon>Pezizomycotina</taxon>
        <taxon>Pezizomycetes</taxon>
        <taxon>Pezizales</taxon>
        <taxon>Morchellaceae</taxon>
        <taxon>Morchella</taxon>
    </lineage>
</organism>
<dbReference type="PANTHER" id="PTHR16017:SF0">
    <property type="entry name" value="WD REPEAT-CONTAINING PROTEIN 70"/>
    <property type="match status" value="1"/>
</dbReference>
<dbReference type="PANTHER" id="PTHR16017">
    <property type="entry name" value="GASTRULATION DEFECTIVE PROTEIN 1-RELATED"/>
    <property type="match status" value="1"/>
</dbReference>
<dbReference type="AlphaFoldDB" id="A0A3N4KPR8"/>
<dbReference type="SUPFAM" id="SSF50978">
    <property type="entry name" value="WD40 repeat-like"/>
    <property type="match status" value="1"/>
</dbReference>
<keyword evidence="2" id="KW-0677">Repeat</keyword>
<gene>
    <name evidence="5" type="ORF">P167DRAFT_565819</name>
</gene>
<accession>A0A3N4KPR8</accession>
<feature type="repeat" description="WD" evidence="3">
    <location>
        <begin position="255"/>
        <end position="297"/>
    </location>
</feature>
<dbReference type="InterPro" id="IPR036322">
    <property type="entry name" value="WD40_repeat_dom_sf"/>
</dbReference>
<evidence type="ECO:0000313" key="6">
    <source>
        <dbReference type="Proteomes" id="UP000277580"/>
    </source>
</evidence>
<dbReference type="InterPro" id="IPR015943">
    <property type="entry name" value="WD40/YVTN_repeat-like_dom_sf"/>
</dbReference>
<dbReference type="Pfam" id="PF00400">
    <property type="entry name" value="WD40"/>
    <property type="match status" value="3"/>
</dbReference>
<name>A0A3N4KPR8_9PEZI</name>